<dbReference type="EMBL" id="SHBE01000014">
    <property type="protein sequence ID" value="RZO25602.1"/>
    <property type="molecule type" value="Genomic_DNA"/>
</dbReference>
<evidence type="ECO:0000313" key="3">
    <source>
        <dbReference type="Proteomes" id="UP000315825"/>
    </source>
</evidence>
<dbReference type="CDD" id="cd06578">
    <property type="entry name" value="HemD"/>
    <property type="match status" value="1"/>
</dbReference>
<dbReference type="GO" id="GO:0033014">
    <property type="term" value="P:tetrapyrrole biosynthetic process"/>
    <property type="evidence" value="ECO:0007669"/>
    <property type="project" value="InterPro"/>
</dbReference>
<dbReference type="SUPFAM" id="SSF69618">
    <property type="entry name" value="HemD-like"/>
    <property type="match status" value="1"/>
</dbReference>
<dbReference type="Proteomes" id="UP000315825">
    <property type="component" value="Unassembled WGS sequence"/>
</dbReference>
<sequence>MNIIDTSTSVRLDSIKNSEIRNIPLFDIKRLNHQLDHLDFENVIFQSKSSVDCFDHFKFISEKKIFAIGEGTALALKNKNISTLVPEKFGSKGLIDFIKRKKYGGNSLIIKGAEGLSIVRDELVNLGYKASEISCYEREKFISYSHLRADYDGADVIIFTSLFSAEIYFQELFTKNSRAIFLGISERICSCADKFDVKINQIDYFSKNLVKDIRNII</sequence>
<protein>
    <submittedName>
        <fullName evidence="2">Uroporphyrinogen-III synthase</fullName>
    </submittedName>
</protein>
<feature type="domain" description="Tetrapyrrole biosynthesis uroporphyrinogen III synthase" evidence="1">
    <location>
        <begin position="23"/>
        <end position="198"/>
    </location>
</feature>
<dbReference type="Pfam" id="PF02602">
    <property type="entry name" value="HEM4"/>
    <property type="match status" value="1"/>
</dbReference>
<dbReference type="InterPro" id="IPR003754">
    <property type="entry name" value="4pyrrol_synth_uPrphyn_synth"/>
</dbReference>
<comment type="caution">
    <text evidence="2">The sequence shown here is derived from an EMBL/GenBank/DDBJ whole genome shotgun (WGS) entry which is preliminary data.</text>
</comment>
<dbReference type="AlphaFoldDB" id="A0A520MWJ5"/>
<evidence type="ECO:0000259" key="1">
    <source>
        <dbReference type="Pfam" id="PF02602"/>
    </source>
</evidence>
<accession>A0A520MWJ5</accession>
<gene>
    <name evidence="2" type="ORF">EVA92_04855</name>
</gene>
<evidence type="ECO:0000313" key="2">
    <source>
        <dbReference type="EMBL" id="RZO25602.1"/>
    </source>
</evidence>
<dbReference type="Gene3D" id="3.40.50.10090">
    <property type="match status" value="1"/>
</dbReference>
<organism evidence="2 3">
    <name type="scientific">SAR86 cluster bacterium</name>
    <dbReference type="NCBI Taxonomy" id="2030880"/>
    <lineage>
        <taxon>Bacteria</taxon>
        <taxon>Pseudomonadati</taxon>
        <taxon>Pseudomonadota</taxon>
        <taxon>Gammaproteobacteria</taxon>
        <taxon>SAR86 cluster</taxon>
    </lineage>
</organism>
<name>A0A520MWJ5_9GAMM</name>
<proteinExistence type="predicted"/>
<dbReference type="InterPro" id="IPR036108">
    <property type="entry name" value="4pyrrol_syn_uPrphyn_synt_sf"/>
</dbReference>
<reference evidence="2 3" key="1">
    <citation type="submission" date="2019-02" db="EMBL/GenBank/DDBJ databases">
        <title>Prokaryotic population dynamics and viral predation in marine succession experiment using metagenomics: the confinement effect.</title>
        <authorList>
            <person name="Haro-Moreno J.M."/>
            <person name="Rodriguez-Valera F."/>
            <person name="Lopez-Perez M."/>
        </authorList>
    </citation>
    <scope>NUCLEOTIDE SEQUENCE [LARGE SCALE GENOMIC DNA]</scope>
    <source>
        <strain evidence="2">MED-G159</strain>
    </source>
</reference>
<dbReference type="GO" id="GO:0004852">
    <property type="term" value="F:uroporphyrinogen-III synthase activity"/>
    <property type="evidence" value="ECO:0007669"/>
    <property type="project" value="InterPro"/>
</dbReference>